<dbReference type="STRING" id="42155.A0A0R3QY39"/>
<keyword evidence="1" id="KW-0812">Transmembrane</keyword>
<organism evidence="2">
    <name type="scientific">Brugia timori</name>
    <dbReference type="NCBI Taxonomy" id="42155"/>
    <lineage>
        <taxon>Eukaryota</taxon>
        <taxon>Metazoa</taxon>
        <taxon>Ecdysozoa</taxon>
        <taxon>Nematoda</taxon>
        <taxon>Chromadorea</taxon>
        <taxon>Rhabditida</taxon>
        <taxon>Spirurina</taxon>
        <taxon>Spiruromorpha</taxon>
        <taxon>Filarioidea</taxon>
        <taxon>Onchocercidae</taxon>
        <taxon>Brugia</taxon>
    </lineage>
</organism>
<dbReference type="AlphaFoldDB" id="A0A0R3QY39"/>
<protein>
    <submittedName>
        <fullName evidence="2">DDE Tnp4 domain-containing protein</fullName>
    </submittedName>
</protein>
<dbReference type="WBParaSite" id="BTMF_0001266101-mRNA-1">
    <property type="protein sequence ID" value="BTMF_0001266101-mRNA-1"/>
    <property type="gene ID" value="BTMF_0001266101"/>
</dbReference>
<proteinExistence type="predicted"/>
<keyword evidence="1" id="KW-1133">Transmembrane helix</keyword>
<evidence type="ECO:0000313" key="2">
    <source>
        <dbReference type="WBParaSite" id="BTMF_0001266101-mRNA-1"/>
    </source>
</evidence>
<keyword evidence="1" id="KW-0472">Membrane</keyword>
<accession>A0A0R3QY39</accession>
<feature type="transmembrane region" description="Helical" evidence="1">
    <location>
        <begin position="58"/>
        <end position="81"/>
    </location>
</feature>
<sequence>LDRGPWPEYYLADQPVVVYGIAAEEKFRQFSYGRWVRDSFISSVRHARPPEIGWSPDLFAYFLLLSIMLGAKALCAIQNCLKPDTCIRHFSDYVFQASELTKTCLD</sequence>
<reference evidence="2" key="1">
    <citation type="submission" date="2017-02" db="UniProtKB">
        <authorList>
            <consortium name="WormBaseParasite"/>
        </authorList>
    </citation>
    <scope>IDENTIFICATION</scope>
</reference>
<evidence type="ECO:0000256" key="1">
    <source>
        <dbReference type="SAM" id="Phobius"/>
    </source>
</evidence>
<name>A0A0R3QY39_9BILA</name>